<reference evidence="1" key="2">
    <citation type="submission" date="2020-11" db="EMBL/GenBank/DDBJ databases">
        <authorList>
            <person name="McCartney M.A."/>
            <person name="Auch B."/>
            <person name="Kono T."/>
            <person name="Mallez S."/>
            <person name="Becker A."/>
            <person name="Gohl D.M."/>
            <person name="Silverstein K.A.T."/>
            <person name="Koren S."/>
            <person name="Bechman K.B."/>
            <person name="Herman A."/>
            <person name="Abrahante J.E."/>
            <person name="Garbe J."/>
        </authorList>
    </citation>
    <scope>NUCLEOTIDE SEQUENCE</scope>
    <source>
        <strain evidence="1">Duluth1</strain>
        <tissue evidence="1">Whole animal</tissue>
    </source>
</reference>
<name>A0A9D4CJC6_DREPO</name>
<dbReference type="AlphaFoldDB" id="A0A9D4CJC6"/>
<sequence>MMKQNAALLEIQEKYLKKASWTPFACRFHNYNCTRPSWTVPAGSTLPDDALYARPPNPRTPLVSYRD</sequence>
<keyword evidence="2" id="KW-1185">Reference proteome</keyword>
<reference evidence="1" key="1">
    <citation type="journal article" date="2019" name="bioRxiv">
        <title>The Genome of the Zebra Mussel, Dreissena polymorpha: A Resource for Invasive Species Research.</title>
        <authorList>
            <person name="McCartney M.A."/>
            <person name="Auch B."/>
            <person name="Kono T."/>
            <person name="Mallez S."/>
            <person name="Zhang Y."/>
            <person name="Obille A."/>
            <person name="Becker A."/>
            <person name="Abrahante J.E."/>
            <person name="Garbe J."/>
            <person name="Badalamenti J.P."/>
            <person name="Herman A."/>
            <person name="Mangelson H."/>
            <person name="Liachko I."/>
            <person name="Sullivan S."/>
            <person name="Sone E.D."/>
            <person name="Koren S."/>
            <person name="Silverstein K.A.T."/>
            <person name="Beckman K.B."/>
            <person name="Gohl D.M."/>
        </authorList>
    </citation>
    <scope>NUCLEOTIDE SEQUENCE</scope>
    <source>
        <strain evidence="1">Duluth1</strain>
        <tissue evidence="1">Whole animal</tissue>
    </source>
</reference>
<protein>
    <submittedName>
        <fullName evidence="1">Uncharacterized protein</fullName>
    </submittedName>
</protein>
<evidence type="ECO:0000313" key="2">
    <source>
        <dbReference type="Proteomes" id="UP000828390"/>
    </source>
</evidence>
<proteinExistence type="predicted"/>
<organism evidence="1 2">
    <name type="scientific">Dreissena polymorpha</name>
    <name type="common">Zebra mussel</name>
    <name type="synonym">Mytilus polymorpha</name>
    <dbReference type="NCBI Taxonomy" id="45954"/>
    <lineage>
        <taxon>Eukaryota</taxon>
        <taxon>Metazoa</taxon>
        <taxon>Spiralia</taxon>
        <taxon>Lophotrochozoa</taxon>
        <taxon>Mollusca</taxon>
        <taxon>Bivalvia</taxon>
        <taxon>Autobranchia</taxon>
        <taxon>Heteroconchia</taxon>
        <taxon>Euheterodonta</taxon>
        <taxon>Imparidentia</taxon>
        <taxon>Neoheterodontei</taxon>
        <taxon>Myida</taxon>
        <taxon>Dreissenoidea</taxon>
        <taxon>Dreissenidae</taxon>
        <taxon>Dreissena</taxon>
    </lineage>
</organism>
<gene>
    <name evidence="1" type="ORF">DPMN_051448</name>
</gene>
<dbReference type="Proteomes" id="UP000828390">
    <property type="component" value="Unassembled WGS sequence"/>
</dbReference>
<comment type="caution">
    <text evidence="1">The sequence shown here is derived from an EMBL/GenBank/DDBJ whole genome shotgun (WGS) entry which is preliminary data.</text>
</comment>
<evidence type="ECO:0000313" key="1">
    <source>
        <dbReference type="EMBL" id="KAH3725602.1"/>
    </source>
</evidence>
<accession>A0A9D4CJC6</accession>
<dbReference type="EMBL" id="JAIWYP010000012">
    <property type="protein sequence ID" value="KAH3725602.1"/>
    <property type="molecule type" value="Genomic_DNA"/>
</dbReference>